<sequence>MKGWNLSFLREERGFAVLAAFLIIAPLLLLAMEGLSGMGTAVFSADVDVQEAAAFAAKAAAMQVTSKSQADGKPRIDTSRAHAAFRDALARNMGLDPATLAPLSNSAYSSVRYWLVAYNGYDDYASEGAYGAKYFQFNGTAATESSFPYSGFPAKFAVTTSGILWGAGGVRTVTLESPGVVVLVDATAKRVFGQGTVRSQRWAAARIVCKEGTCRVQ</sequence>
<evidence type="ECO:0000313" key="1">
    <source>
        <dbReference type="EMBL" id="MDQ0287510.1"/>
    </source>
</evidence>
<organism evidence="1 2">
    <name type="scientific">Desulfofundulus luciae</name>
    <dbReference type="NCBI Taxonomy" id="74702"/>
    <lineage>
        <taxon>Bacteria</taxon>
        <taxon>Bacillati</taxon>
        <taxon>Bacillota</taxon>
        <taxon>Clostridia</taxon>
        <taxon>Eubacteriales</taxon>
        <taxon>Peptococcaceae</taxon>
        <taxon>Desulfofundulus</taxon>
    </lineage>
</organism>
<accession>A0ABU0B465</accession>
<name>A0ABU0B465_9FIRM</name>
<comment type="caution">
    <text evidence="1">The sequence shown here is derived from an EMBL/GenBank/DDBJ whole genome shotgun (WGS) entry which is preliminary data.</text>
</comment>
<keyword evidence="2" id="KW-1185">Reference proteome</keyword>
<dbReference type="Proteomes" id="UP001225644">
    <property type="component" value="Unassembled WGS sequence"/>
</dbReference>
<reference evidence="1 2" key="1">
    <citation type="submission" date="2023-07" db="EMBL/GenBank/DDBJ databases">
        <title>Genomic Encyclopedia of Type Strains, Phase IV (KMG-IV): sequencing the most valuable type-strain genomes for metagenomic binning, comparative biology and taxonomic classification.</title>
        <authorList>
            <person name="Goeker M."/>
        </authorList>
    </citation>
    <scope>NUCLEOTIDE SEQUENCE [LARGE SCALE GENOMIC DNA]</scope>
    <source>
        <strain evidence="1 2">DSM 12396</strain>
    </source>
</reference>
<dbReference type="RefSeq" id="WP_307403353.1">
    <property type="nucleotide sequence ID" value="NZ_JAUSUX010000028.1"/>
</dbReference>
<evidence type="ECO:0000313" key="2">
    <source>
        <dbReference type="Proteomes" id="UP001225644"/>
    </source>
</evidence>
<proteinExistence type="predicted"/>
<evidence type="ECO:0008006" key="3">
    <source>
        <dbReference type="Google" id="ProtNLM"/>
    </source>
</evidence>
<gene>
    <name evidence="1" type="ORF">J2Z49_002638</name>
</gene>
<protein>
    <recommendedName>
        <fullName evidence="3">Flp pilus-assembly TadG-like N-terminal domain-containing protein</fullName>
    </recommendedName>
</protein>
<dbReference type="EMBL" id="JAUSUX010000028">
    <property type="protein sequence ID" value="MDQ0287510.1"/>
    <property type="molecule type" value="Genomic_DNA"/>
</dbReference>